<feature type="transmembrane region" description="Helical" evidence="8">
    <location>
        <begin position="427"/>
        <end position="445"/>
    </location>
</feature>
<keyword evidence="6" id="KW-0406">Ion transport</keyword>
<evidence type="ECO:0000256" key="3">
    <source>
        <dbReference type="ARBA" id="ARBA00022448"/>
    </source>
</evidence>
<evidence type="ECO:0000313" key="9">
    <source>
        <dbReference type="EMBL" id="KAK1391445.1"/>
    </source>
</evidence>
<accession>A0AAD8IT90</accession>
<evidence type="ECO:0000256" key="8">
    <source>
        <dbReference type="SAM" id="Phobius"/>
    </source>
</evidence>
<comment type="similarity">
    <text evidence="2">Belongs to the TrkH potassium transport family. HKT (TC 2.A.38.3) subfamily.</text>
</comment>
<feature type="transmembrane region" description="Helical" evidence="8">
    <location>
        <begin position="353"/>
        <end position="371"/>
    </location>
</feature>
<reference evidence="9" key="1">
    <citation type="submission" date="2023-02" db="EMBL/GenBank/DDBJ databases">
        <title>Genome of toxic invasive species Heracleum sosnowskyi carries increased number of genes despite the absence of recent whole-genome duplications.</title>
        <authorList>
            <person name="Schelkunov M."/>
            <person name="Shtratnikova V."/>
            <person name="Makarenko M."/>
            <person name="Klepikova A."/>
            <person name="Omelchenko D."/>
            <person name="Novikova G."/>
            <person name="Obukhova E."/>
            <person name="Bogdanov V."/>
            <person name="Penin A."/>
            <person name="Logacheva M."/>
        </authorList>
    </citation>
    <scope>NUCLEOTIDE SEQUENCE</scope>
    <source>
        <strain evidence="9">Hsosn_3</strain>
        <tissue evidence="9">Leaf</tissue>
    </source>
</reference>
<organism evidence="9 10">
    <name type="scientific">Heracleum sosnowskyi</name>
    <dbReference type="NCBI Taxonomy" id="360622"/>
    <lineage>
        <taxon>Eukaryota</taxon>
        <taxon>Viridiplantae</taxon>
        <taxon>Streptophyta</taxon>
        <taxon>Embryophyta</taxon>
        <taxon>Tracheophyta</taxon>
        <taxon>Spermatophyta</taxon>
        <taxon>Magnoliopsida</taxon>
        <taxon>eudicotyledons</taxon>
        <taxon>Gunneridae</taxon>
        <taxon>Pentapetalae</taxon>
        <taxon>asterids</taxon>
        <taxon>campanulids</taxon>
        <taxon>Apiales</taxon>
        <taxon>Apiaceae</taxon>
        <taxon>Apioideae</taxon>
        <taxon>apioid superclade</taxon>
        <taxon>Tordylieae</taxon>
        <taxon>Tordyliinae</taxon>
        <taxon>Heracleum</taxon>
    </lineage>
</organism>
<comment type="subcellular location">
    <subcellularLocation>
        <location evidence="1">Membrane</location>
        <topology evidence="1">Multi-pass membrane protein</topology>
    </subcellularLocation>
</comment>
<feature type="transmembrane region" description="Helical" evidence="8">
    <location>
        <begin position="383"/>
        <end position="400"/>
    </location>
</feature>
<dbReference type="GO" id="GO:0008324">
    <property type="term" value="F:monoatomic cation transmembrane transporter activity"/>
    <property type="evidence" value="ECO:0007669"/>
    <property type="project" value="InterPro"/>
</dbReference>
<evidence type="ECO:0000256" key="1">
    <source>
        <dbReference type="ARBA" id="ARBA00004141"/>
    </source>
</evidence>
<dbReference type="GO" id="GO:0030001">
    <property type="term" value="P:metal ion transport"/>
    <property type="evidence" value="ECO:0007669"/>
    <property type="project" value="UniProtKB-ARBA"/>
</dbReference>
<feature type="transmembrane region" description="Helical" evidence="8">
    <location>
        <begin position="324"/>
        <end position="346"/>
    </location>
</feature>
<evidence type="ECO:0000256" key="7">
    <source>
        <dbReference type="ARBA" id="ARBA00023136"/>
    </source>
</evidence>
<evidence type="ECO:0000256" key="5">
    <source>
        <dbReference type="ARBA" id="ARBA00022989"/>
    </source>
</evidence>
<evidence type="ECO:0000313" key="10">
    <source>
        <dbReference type="Proteomes" id="UP001237642"/>
    </source>
</evidence>
<dbReference type="InterPro" id="IPR003445">
    <property type="entry name" value="Cat_transpt"/>
</dbReference>
<dbReference type="InterPro" id="IPR051143">
    <property type="entry name" value="TrkH_K-transport"/>
</dbReference>
<keyword evidence="5 8" id="KW-1133">Transmembrane helix</keyword>
<dbReference type="PANTHER" id="PTHR31064:SF38">
    <property type="entry name" value="CATION TRANSPORTER HKT1_4-RELATED"/>
    <property type="match status" value="1"/>
</dbReference>
<evidence type="ECO:0000256" key="2">
    <source>
        <dbReference type="ARBA" id="ARBA00010864"/>
    </source>
</evidence>
<dbReference type="PANTHER" id="PTHR31064">
    <property type="entry name" value="POTASSIUM TRANSPORT PROTEIN DDB_G0292412-RELATED"/>
    <property type="match status" value="1"/>
</dbReference>
<keyword evidence="4 8" id="KW-0812">Transmembrane</keyword>
<reference evidence="9" key="2">
    <citation type="submission" date="2023-05" db="EMBL/GenBank/DDBJ databases">
        <authorList>
            <person name="Schelkunov M.I."/>
        </authorList>
    </citation>
    <scope>NUCLEOTIDE SEQUENCE</scope>
    <source>
        <strain evidence="9">Hsosn_3</strain>
        <tissue evidence="9">Leaf</tissue>
    </source>
</reference>
<sequence>MNAFFTELIYFVSVSWIGFFVLKSLKPRSNGTSKFDIFFTSVSATTVSSMSVVEMEVFSDAQLIVMTILMFIGSEVFTSMIGLHLRWILKLEQDLSNLSTYTLKNIVAAAFDTTSSISDSSVNIHPLADIDLGVIVPAEAAAHDDEDQFYPSNESASNQRNGDNNFLTDFITSNSVLPLQSSSSSSRYLKYKSIKFLGFVVLGYLLVLHVLGVTFVTIYFSIYSSAKKVLERKNLKESTFAIFTTVSTFASCGFVPTNENMIVFAKNSGLLWILIPQALLGNTLFPSLLRFTIWFLGKYIKKDEAKYLLDKNEGLGYLHLLPGLHSWLLVFTVLGFVVIQWILLGVMEWHNDGVTGLTIYQKIVGFLFQAVNARHTGETVLDIATIAPAILVLFVVMMYLPPYTSFLPRKEGDEELKKKRRKSIKDNIIFSQLTYLVIFIILICICERKNMKEDPVNFSLLNIVTEVISGYGNVGFTTGYSCERRLKTEDFCENKWYGFSGRWSNQGKLLLIFVMIFGRLKKFNMNGGRAWKLL</sequence>
<proteinExistence type="inferred from homology"/>
<feature type="transmembrane region" description="Helical" evidence="8">
    <location>
        <begin position="269"/>
        <end position="289"/>
    </location>
</feature>
<name>A0AAD8IT90_9APIA</name>
<feature type="transmembrane region" description="Helical" evidence="8">
    <location>
        <begin position="240"/>
        <end position="257"/>
    </location>
</feature>
<feature type="transmembrane region" description="Helical" evidence="8">
    <location>
        <begin position="6"/>
        <end position="25"/>
    </location>
</feature>
<comment type="caution">
    <text evidence="9">The sequence shown here is derived from an EMBL/GenBank/DDBJ whole genome shotgun (WGS) entry which is preliminary data.</text>
</comment>
<keyword evidence="3" id="KW-0813">Transport</keyword>
<keyword evidence="7 8" id="KW-0472">Membrane</keyword>
<feature type="transmembrane region" description="Helical" evidence="8">
    <location>
        <begin position="61"/>
        <end position="83"/>
    </location>
</feature>
<feature type="transmembrane region" description="Helical" evidence="8">
    <location>
        <begin position="37"/>
        <end position="55"/>
    </location>
</feature>
<dbReference type="GO" id="GO:0005886">
    <property type="term" value="C:plasma membrane"/>
    <property type="evidence" value="ECO:0007669"/>
    <property type="project" value="TreeGrafter"/>
</dbReference>
<protein>
    <submittedName>
        <fullName evidence="9">Sodium transporter HKT1</fullName>
    </submittedName>
</protein>
<dbReference type="EMBL" id="JAUIZM010000003">
    <property type="protein sequence ID" value="KAK1391445.1"/>
    <property type="molecule type" value="Genomic_DNA"/>
</dbReference>
<gene>
    <name evidence="9" type="ORF">POM88_010501</name>
</gene>
<feature type="transmembrane region" description="Helical" evidence="8">
    <location>
        <begin position="196"/>
        <end position="220"/>
    </location>
</feature>
<dbReference type="Pfam" id="PF02386">
    <property type="entry name" value="TrkH"/>
    <property type="match status" value="1"/>
</dbReference>
<dbReference type="Proteomes" id="UP001237642">
    <property type="component" value="Unassembled WGS sequence"/>
</dbReference>
<dbReference type="AlphaFoldDB" id="A0AAD8IT90"/>
<evidence type="ECO:0000256" key="4">
    <source>
        <dbReference type="ARBA" id="ARBA00022692"/>
    </source>
</evidence>
<keyword evidence="10" id="KW-1185">Reference proteome</keyword>
<evidence type="ECO:0000256" key="6">
    <source>
        <dbReference type="ARBA" id="ARBA00023065"/>
    </source>
</evidence>